<dbReference type="Proteomes" id="UP000887013">
    <property type="component" value="Unassembled WGS sequence"/>
</dbReference>
<dbReference type="AlphaFoldDB" id="A0A8X6J8S5"/>
<sequence>MKCNGTHPRRILVPNLRLHDDYSRYALVSDSQGKSTHCKNVFPLSTWSLSQSKLSFSHPRTTTGTDTLRGVFVTPDGHPRRLQRSRRPS</sequence>
<accession>A0A8X6J8S5</accession>
<keyword evidence="3" id="KW-1185">Reference proteome</keyword>
<gene>
    <name evidence="2" type="ORF">NPIL_281001</name>
</gene>
<protein>
    <submittedName>
        <fullName evidence="2">Uncharacterized protein</fullName>
    </submittedName>
</protein>
<organism evidence="2 3">
    <name type="scientific">Nephila pilipes</name>
    <name type="common">Giant wood spider</name>
    <name type="synonym">Nephila maculata</name>
    <dbReference type="NCBI Taxonomy" id="299642"/>
    <lineage>
        <taxon>Eukaryota</taxon>
        <taxon>Metazoa</taxon>
        <taxon>Ecdysozoa</taxon>
        <taxon>Arthropoda</taxon>
        <taxon>Chelicerata</taxon>
        <taxon>Arachnida</taxon>
        <taxon>Araneae</taxon>
        <taxon>Araneomorphae</taxon>
        <taxon>Entelegynae</taxon>
        <taxon>Araneoidea</taxon>
        <taxon>Nephilidae</taxon>
        <taxon>Nephila</taxon>
    </lineage>
</organism>
<reference evidence="2" key="1">
    <citation type="submission" date="2020-08" db="EMBL/GenBank/DDBJ databases">
        <title>Multicomponent nature underlies the extraordinary mechanical properties of spider dragline silk.</title>
        <authorList>
            <person name="Kono N."/>
            <person name="Nakamura H."/>
            <person name="Mori M."/>
            <person name="Yoshida Y."/>
            <person name="Ohtoshi R."/>
            <person name="Malay A.D."/>
            <person name="Moran D.A.P."/>
            <person name="Tomita M."/>
            <person name="Numata K."/>
            <person name="Arakawa K."/>
        </authorList>
    </citation>
    <scope>NUCLEOTIDE SEQUENCE</scope>
</reference>
<evidence type="ECO:0000313" key="3">
    <source>
        <dbReference type="Proteomes" id="UP000887013"/>
    </source>
</evidence>
<name>A0A8X6J8S5_NEPPI</name>
<evidence type="ECO:0000256" key="1">
    <source>
        <dbReference type="SAM" id="MobiDB-lite"/>
    </source>
</evidence>
<feature type="compositionally biased region" description="Basic residues" evidence="1">
    <location>
        <begin position="80"/>
        <end position="89"/>
    </location>
</feature>
<proteinExistence type="predicted"/>
<feature type="region of interest" description="Disordered" evidence="1">
    <location>
        <begin position="58"/>
        <end position="89"/>
    </location>
</feature>
<comment type="caution">
    <text evidence="2">The sequence shown here is derived from an EMBL/GenBank/DDBJ whole genome shotgun (WGS) entry which is preliminary data.</text>
</comment>
<evidence type="ECO:0000313" key="2">
    <source>
        <dbReference type="EMBL" id="GFS46889.1"/>
    </source>
</evidence>
<dbReference type="EMBL" id="BMAW01044884">
    <property type="protein sequence ID" value="GFS46889.1"/>
    <property type="molecule type" value="Genomic_DNA"/>
</dbReference>